<dbReference type="AlphaFoldDB" id="A0A7T4A1N5"/>
<dbReference type="PANTHER" id="PTHR30204:SF98">
    <property type="entry name" value="HTH-TYPE TRANSCRIPTIONAL REGULATOR ADHR"/>
    <property type="match status" value="1"/>
</dbReference>
<evidence type="ECO:0000256" key="1">
    <source>
        <dbReference type="ARBA" id="ARBA00023125"/>
    </source>
</evidence>
<dbReference type="SMART" id="SM00422">
    <property type="entry name" value="HTH_MERR"/>
    <property type="match status" value="1"/>
</dbReference>
<reference evidence="4 5" key="1">
    <citation type="submission" date="2020-12" db="EMBL/GenBank/DDBJ databases">
        <title>FDA dAtabase for Regulatory Grade micrObial Sequences (FDA-ARGOS): Supporting development and validation of Infectious Disease Dx tests.</title>
        <authorList>
            <person name="Sproer C."/>
            <person name="Gronow S."/>
            <person name="Severitt S."/>
            <person name="Schroder I."/>
            <person name="Tallon L."/>
            <person name="Sadzewicz L."/>
            <person name="Zhao X."/>
            <person name="Boylan J."/>
            <person name="Ott S."/>
            <person name="Bowen H."/>
            <person name="Vavikolanu K."/>
            <person name="Mehta A."/>
            <person name="Aluvathingal J."/>
            <person name="Nadendla S."/>
            <person name="Lowell S."/>
            <person name="Myers T."/>
            <person name="Yan Y."/>
            <person name="Sichtig H."/>
        </authorList>
    </citation>
    <scope>NUCLEOTIDE SEQUENCE [LARGE SCALE GENOMIC DNA]</scope>
    <source>
        <strain evidence="4 5">FDAARGOS_990</strain>
    </source>
</reference>
<feature type="compositionally biased region" description="Low complexity" evidence="2">
    <location>
        <begin position="91"/>
        <end position="103"/>
    </location>
</feature>
<organism evidence="4 5">
    <name type="scientific">Brevibacterium casei</name>
    <dbReference type="NCBI Taxonomy" id="33889"/>
    <lineage>
        <taxon>Bacteria</taxon>
        <taxon>Bacillati</taxon>
        <taxon>Actinomycetota</taxon>
        <taxon>Actinomycetes</taxon>
        <taxon>Micrococcales</taxon>
        <taxon>Brevibacteriaceae</taxon>
        <taxon>Brevibacterium</taxon>
    </lineage>
</organism>
<evidence type="ECO:0000313" key="4">
    <source>
        <dbReference type="EMBL" id="QQB15676.1"/>
    </source>
</evidence>
<feature type="domain" description="HTH merR-type" evidence="3">
    <location>
        <begin position="1"/>
        <end position="70"/>
    </location>
</feature>
<name>A0A7T4A1N5_9MICO</name>
<dbReference type="PROSITE" id="PS50937">
    <property type="entry name" value="HTH_MERR_2"/>
    <property type="match status" value="1"/>
</dbReference>
<accession>A0A7T4A1N5</accession>
<evidence type="ECO:0000259" key="3">
    <source>
        <dbReference type="PROSITE" id="PS50937"/>
    </source>
</evidence>
<dbReference type="InterPro" id="IPR000551">
    <property type="entry name" value="MerR-type_HTH_dom"/>
</dbReference>
<dbReference type="CDD" id="cd04780">
    <property type="entry name" value="HTH_MerR-like_sg5"/>
    <property type="match status" value="1"/>
</dbReference>
<dbReference type="GO" id="GO:0003700">
    <property type="term" value="F:DNA-binding transcription factor activity"/>
    <property type="evidence" value="ECO:0007669"/>
    <property type="project" value="InterPro"/>
</dbReference>
<gene>
    <name evidence="4" type="ORF">I6H47_07060</name>
</gene>
<dbReference type="Pfam" id="PF13411">
    <property type="entry name" value="MerR_1"/>
    <property type="match status" value="1"/>
</dbReference>
<dbReference type="InterPro" id="IPR047057">
    <property type="entry name" value="MerR_fam"/>
</dbReference>
<protein>
    <submittedName>
        <fullName evidence="4">MerR family transcriptional regulator</fullName>
    </submittedName>
</protein>
<dbReference type="GO" id="GO:0003677">
    <property type="term" value="F:DNA binding"/>
    <property type="evidence" value="ECO:0007669"/>
    <property type="project" value="UniProtKB-KW"/>
</dbReference>
<dbReference type="PANTHER" id="PTHR30204">
    <property type="entry name" value="REDOX-CYCLING DRUG-SENSING TRANSCRIPTIONAL ACTIVATOR SOXR"/>
    <property type="match status" value="1"/>
</dbReference>
<dbReference type="Proteomes" id="UP000595374">
    <property type="component" value="Chromosome"/>
</dbReference>
<dbReference type="InterPro" id="IPR009061">
    <property type="entry name" value="DNA-bd_dom_put_sf"/>
</dbReference>
<dbReference type="RefSeq" id="WP_198500622.1">
    <property type="nucleotide sequence ID" value="NZ_CP065989.1"/>
</dbReference>
<feature type="region of interest" description="Disordered" evidence="2">
    <location>
        <begin position="87"/>
        <end position="115"/>
    </location>
</feature>
<dbReference type="Gene3D" id="1.10.1660.10">
    <property type="match status" value="1"/>
</dbReference>
<dbReference type="EMBL" id="CP065989">
    <property type="protein sequence ID" value="QQB15676.1"/>
    <property type="molecule type" value="Genomic_DNA"/>
</dbReference>
<feature type="compositionally biased region" description="Polar residues" evidence="2">
    <location>
        <begin position="104"/>
        <end position="115"/>
    </location>
</feature>
<dbReference type="SUPFAM" id="SSF46955">
    <property type="entry name" value="Putative DNA-binding domain"/>
    <property type="match status" value="1"/>
</dbReference>
<evidence type="ECO:0000313" key="5">
    <source>
        <dbReference type="Proteomes" id="UP000595374"/>
    </source>
</evidence>
<evidence type="ECO:0000256" key="2">
    <source>
        <dbReference type="SAM" id="MobiDB-lite"/>
    </source>
</evidence>
<sequence length="219" mass="23402">MRISELSRRSDVPVATIKYYLREGLLPAGERTSATQAVYSEAHVDRLELIRALLGPARLSIEAAKRVLGVIDDPPETFSEVLGAAQHATMPAQAPRQAGPPRQTGSSRQGPEGTSTEAALGLVAELGWTIDPDSVEVDQLATALRALDAAGIDLIDGGLARYGRTVHDLAEAEVDTVPTAEIDSAVRQAVLGTLLLEPVLLALRRLAQQDVAIRRFREG</sequence>
<keyword evidence="1" id="KW-0238">DNA-binding</keyword>
<proteinExistence type="predicted"/>